<dbReference type="AlphaFoldDB" id="A0A8J3CKF2"/>
<accession>A0A8J3CKF2</accession>
<evidence type="ECO:0000256" key="2">
    <source>
        <dbReference type="ARBA" id="ARBA00022692"/>
    </source>
</evidence>
<gene>
    <name evidence="6" type="ORF">GCM10012275_62320</name>
</gene>
<evidence type="ECO:0000256" key="3">
    <source>
        <dbReference type="ARBA" id="ARBA00022989"/>
    </source>
</evidence>
<evidence type="ECO:0000256" key="4">
    <source>
        <dbReference type="ARBA" id="ARBA00023136"/>
    </source>
</evidence>
<evidence type="ECO:0000313" key="6">
    <source>
        <dbReference type="EMBL" id="GGM83230.1"/>
    </source>
</evidence>
<keyword evidence="4 5" id="KW-0472">Membrane</keyword>
<dbReference type="Pfam" id="PF13564">
    <property type="entry name" value="DoxX_2"/>
    <property type="match status" value="1"/>
</dbReference>
<reference evidence="6" key="1">
    <citation type="journal article" date="2014" name="Int. J. Syst. Evol. Microbiol.">
        <title>Complete genome sequence of Corynebacterium casei LMG S-19264T (=DSM 44701T), isolated from a smear-ripened cheese.</title>
        <authorList>
            <consortium name="US DOE Joint Genome Institute (JGI-PGF)"/>
            <person name="Walter F."/>
            <person name="Albersmeier A."/>
            <person name="Kalinowski J."/>
            <person name="Ruckert C."/>
        </authorList>
    </citation>
    <scope>NUCLEOTIDE SEQUENCE</scope>
    <source>
        <strain evidence="6">CGMCC 4.5737</strain>
    </source>
</reference>
<keyword evidence="2 5" id="KW-0812">Transmembrane</keyword>
<name>A0A8J3CKF2_9PSEU</name>
<organism evidence="6 7">
    <name type="scientific">Longimycelium tulufanense</name>
    <dbReference type="NCBI Taxonomy" id="907463"/>
    <lineage>
        <taxon>Bacteria</taxon>
        <taxon>Bacillati</taxon>
        <taxon>Actinomycetota</taxon>
        <taxon>Actinomycetes</taxon>
        <taxon>Pseudonocardiales</taxon>
        <taxon>Pseudonocardiaceae</taxon>
        <taxon>Longimycelium</taxon>
    </lineage>
</organism>
<evidence type="ECO:0008006" key="8">
    <source>
        <dbReference type="Google" id="ProtNLM"/>
    </source>
</evidence>
<dbReference type="InterPro" id="IPR032808">
    <property type="entry name" value="DoxX"/>
</dbReference>
<keyword evidence="3 5" id="KW-1133">Transmembrane helix</keyword>
<feature type="transmembrane region" description="Helical" evidence="5">
    <location>
        <begin position="75"/>
        <end position="93"/>
    </location>
</feature>
<keyword evidence="7" id="KW-1185">Reference proteome</keyword>
<evidence type="ECO:0000256" key="5">
    <source>
        <dbReference type="SAM" id="Phobius"/>
    </source>
</evidence>
<feature type="transmembrane region" description="Helical" evidence="5">
    <location>
        <begin position="50"/>
        <end position="68"/>
    </location>
</feature>
<dbReference type="RefSeq" id="WP_189062020.1">
    <property type="nucleotide sequence ID" value="NZ_BMMK01000060.1"/>
</dbReference>
<evidence type="ECO:0000313" key="7">
    <source>
        <dbReference type="Proteomes" id="UP000637578"/>
    </source>
</evidence>
<dbReference type="GO" id="GO:0016020">
    <property type="term" value="C:membrane"/>
    <property type="evidence" value="ECO:0007669"/>
    <property type="project" value="UniProtKB-SubCell"/>
</dbReference>
<feature type="transmembrane region" description="Helical" evidence="5">
    <location>
        <begin position="12"/>
        <end position="34"/>
    </location>
</feature>
<comment type="subcellular location">
    <subcellularLocation>
        <location evidence="1">Membrane</location>
        <topology evidence="1">Multi-pass membrane protein</topology>
    </subcellularLocation>
</comment>
<reference evidence="6" key="2">
    <citation type="submission" date="2020-09" db="EMBL/GenBank/DDBJ databases">
        <authorList>
            <person name="Sun Q."/>
            <person name="Zhou Y."/>
        </authorList>
    </citation>
    <scope>NUCLEOTIDE SEQUENCE</scope>
    <source>
        <strain evidence="6">CGMCC 4.5737</strain>
    </source>
</reference>
<dbReference type="EMBL" id="BMMK01000060">
    <property type="protein sequence ID" value="GGM83230.1"/>
    <property type="molecule type" value="Genomic_DNA"/>
</dbReference>
<proteinExistence type="predicted"/>
<feature type="transmembrane region" description="Helical" evidence="5">
    <location>
        <begin position="99"/>
        <end position="115"/>
    </location>
</feature>
<sequence>MSEQAVGARIGNIVLWGLQVLLAAYFIYSGYLLFGDGLVRKFDEIGFGQWFRYVPGVLEIAGAVGLLIPRLSGLAALGLSGVMAGAIGTELFLVDKGDAMLPSILLVLSAVVAWFRRDTVRALLVSLRPGAHRTG</sequence>
<comment type="caution">
    <text evidence="6">The sequence shown here is derived from an EMBL/GenBank/DDBJ whole genome shotgun (WGS) entry which is preliminary data.</text>
</comment>
<protein>
    <recommendedName>
        <fullName evidence="8">DoxX family protein</fullName>
    </recommendedName>
</protein>
<evidence type="ECO:0000256" key="1">
    <source>
        <dbReference type="ARBA" id="ARBA00004141"/>
    </source>
</evidence>
<dbReference type="Proteomes" id="UP000637578">
    <property type="component" value="Unassembled WGS sequence"/>
</dbReference>